<dbReference type="Proteomes" id="UP000214600">
    <property type="component" value="Unassembled WGS sequence"/>
</dbReference>
<name>A0A228I0G6_9BURK</name>
<feature type="region of interest" description="Disordered" evidence="1">
    <location>
        <begin position="50"/>
        <end position="70"/>
    </location>
</feature>
<reference evidence="2 3" key="2">
    <citation type="submission" date="2017-08" db="EMBL/GenBank/DDBJ databases">
        <title>WGS of novel Burkholderia cepaca complex species.</title>
        <authorList>
            <person name="Lipuma J."/>
            <person name="Spilker T."/>
        </authorList>
    </citation>
    <scope>NUCLEOTIDE SEQUENCE [LARGE SCALE GENOMIC DNA]</scope>
    <source>
        <strain evidence="2 3">AU17325</strain>
    </source>
</reference>
<evidence type="ECO:0000313" key="3">
    <source>
        <dbReference type="Proteomes" id="UP000214600"/>
    </source>
</evidence>
<reference evidence="3" key="1">
    <citation type="submission" date="2017-06" db="EMBL/GenBank/DDBJ databases">
        <authorList>
            <person name="LiPuma J."/>
            <person name="Spilker T."/>
        </authorList>
    </citation>
    <scope>NUCLEOTIDE SEQUENCE [LARGE SCALE GENOMIC DNA]</scope>
    <source>
        <strain evidence="3">AU17325</strain>
    </source>
</reference>
<dbReference type="AlphaFoldDB" id="A0A228I0G6"/>
<feature type="compositionally biased region" description="Polar residues" evidence="1">
    <location>
        <begin position="56"/>
        <end position="70"/>
    </location>
</feature>
<gene>
    <name evidence="2" type="ORF">CFB84_36430</name>
</gene>
<sequence length="93" mass="9528">MVKTLAVCGALCLAAAAVEHFHEAVADRPAPDHAFATDAGRVVVRHATFDQPGVAPSSNDGNSERQTAAQVANKPPIVALGVANAGWSALFSH</sequence>
<comment type="caution">
    <text evidence="2">The sequence shown here is derived from an EMBL/GenBank/DDBJ whole genome shotgun (WGS) entry which is preliminary data.</text>
</comment>
<protein>
    <submittedName>
        <fullName evidence="2">Uncharacterized protein</fullName>
    </submittedName>
</protein>
<proteinExistence type="predicted"/>
<dbReference type="EMBL" id="NKFA01000027">
    <property type="protein sequence ID" value="OXI35886.1"/>
    <property type="molecule type" value="Genomic_DNA"/>
</dbReference>
<organism evidence="2 3">
    <name type="scientific">Burkholderia aenigmatica</name>
    <dbReference type="NCBI Taxonomy" id="2015348"/>
    <lineage>
        <taxon>Bacteria</taxon>
        <taxon>Pseudomonadati</taxon>
        <taxon>Pseudomonadota</taxon>
        <taxon>Betaproteobacteria</taxon>
        <taxon>Burkholderiales</taxon>
        <taxon>Burkholderiaceae</taxon>
        <taxon>Burkholderia</taxon>
        <taxon>Burkholderia cepacia complex</taxon>
    </lineage>
</organism>
<evidence type="ECO:0000313" key="2">
    <source>
        <dbReference type="EMBL" id="OXI35886.1"/>
    </source>
</evidence>
<dbReference type="OrthoDB" id="9034092at2"/>
<dbReference type="RefSeq" id="WP_089453990.1">
    <property type="nucleotide sequence ID" value="NZ_NKFA01000027.1"/>
</dbReference>
<accession>A0A228I0G6</accession>
<evidence type="ECO:0000256" key="1">
    <source>
        <dbReference type="SAM" id="MobiDB-lite"/>
    </source>
</evidence>